<dbReference type="GeneID" id="40330124"/>
<comment type="caution">
    <text evidence="2">The sequence shown here is derived from an EMBL/GenBank/DDBJ whole genome shotgun (WGS) entry which is preliminary data.</text>
</comment>
<sequence length="658" mass="73179">MQEENDQGFVQKAINGDEVLNNNHGPILSLLREILDNSAIAREVQLPCFSFLWGFAWTEPLIFIYEGGAWPAVIHPYHLMEVSRSFLPVTGNSGETATRYTIPTTFEDGVVGRAIGDGDYAVQLLRFELVGTAYSVESYRIFARSTSQPNLFTRPEYNRPVSSAVVRVIMNGGGITPKGNNDTHRITQLRGRELGEAFFHSFVSLIGGTVKHLEKMCCSCTNAGRYQSDVESGGISSSAHSSQPFTEERSLVSLHCNTEICHAAASVRQDNIPDATCVVAAEGNNNSTVSFSTTKGTEANSDFSLRWEIFFQLFIQEERYCTNVESGWTNWTSGWDKVNRFDVVDSIDCIITSLGGSREAVHVATAYLDAFVSTSQTVVRDATFFSGILLACSMVSCKQVDRFFPPIRAFLRCLRPEHSVTTAEFIRYEGYALKTLNFCLQPVTSLEIVEALLQLCGGPAAQREAEKRHRLREMERWNVDTSGGGKGGNNNNICNNNTYDGCRWCDEDADKDTDNAHWNCLCRLARFITDLMLRDTRAQEFRRSVMGLAILAVAAEKTQWALPAPLAEMLPESSRVNSSTGGSARLDCESYELLTRYAATIRHRCEEDGQRCGVASLWRAVELVHGYCEEFGTGRRFINGVLQRRYGINSATDISMSV</sequence>
<dbReference type="VEuPathDB" id="TriTrypDB:TRSC58_06660"/>
<keyword evidence="3" id="KW-1185">Reference proteome</keyword>
<dbReference type="EMBL" id="MKGL01000212">
    <property type="protein sequence ID" value="RNF02957.1"/>
    <property type="molecule type" value="Genomic_DNA"/>
</dbReference>
<evidence type="ECO:0000313" key="3">
    <source>
        <dbReference type="Proteomes" id="UP000283634"/>
    </source>
</evidence>
<proteinExistence type="predicted"/>
<dbReference type="OMA" id="DCESYEL"/>
<gene>
    <name evidence="2" type="ORF">TraAM80_06191</name>
</gene>
<protein>
    <submittedName>
        <fullName evidence="2">Putative exportin 1, putative,RNA-nuclear export factor</fullName>
    </submittedName>
</protein>
<dbReference type="AlphaFoldDB" id="A0A422NBT7"/>
<dbReference type="InterPro" id="IPR036915">
    <property type="entry name" value="Cyclin-like_sf"/>
</dbReference>
<dbReference type="RefSeq" id="XP_029237220.1">
    <property type="nucleotide sequence ID" value="XM_029383044.1"/>
</dbReference>
<accession>A0A422NBT7</accession>
<dbReference type="InterPro" id="IPR006671">
    <property type="entry name" value="Cyclin_N"/>
</dbReference>
<evidence type="ECO:0000313" key="2">
    <source>
        <dbReference type="EMBL" id="RNF02957.1"/>
    </source>
</evidence>
<evidence type="ECO:0000259" key="1">
    <source>
        <dbReference type="Pfam" id="PF00134"/>
    </source>
</evidence>
<name>A0A422NBT7_TRYRA</name>
<dbReference type="OrthoDB" id="251535at2759"/>
<dbReference type="SUPFAM" id="SSF47954">
    <property type="entry name" value="Cyclin-like"/>
    <property type="match status" value="1"/>
</dbReference>
<organism evidence="2 3">
    <name type="scientific">Trypanosoma rangeli</name>
    <dbReference type="NCBI Taxonomy" id="5698"/>
    <lineage>
        <taxon>Eukaryota</taxon>
        <taxon>Discoba</taxon>
        <taxon>Euglenozoa</taxon>
        <taxon>Kinetoplastea</taxon>
        <taxon>Metakinetoplastina</taxon>
        <taxon>Trypanosomatida</taxon>
        <taxon>Trypanosomatidae</taxon>
        <taxon>Trypanosoma</taxon>
        <taxon>Herpetosoma</taxon>
    </lineage>
</organism>
<dbReference type="Pfam" id="PF00134">
    <property type="entry name" value="Cyclin_N"/>
    <property type="match status" value="1"/>
</dbReference>
<reference evidence="2 3" key="1">
    <citation type="journal article" date="2018" name="BMC Genomics">
        <title>Genomic comparison of Trypanosoma conorhini and Trypanosoma rangeli to Trypanosoma cruzi strains of high and low virulence.</title>
        <authorList>
            <person name="Bradwell K.R."/>
            <person name="Koparde V.N."/>
            <person name="Matveyev A.V."/>
            <person name="Serrano M.G."/>
            <person name="Alves J.M."/>
            <person name="Parikh H."/>
            <person name="Huang B."/>
            <person name="Lee V."/>
            <person name="Espinosa-Alvarez O."/>
            <person name="Ortiz P.A."/>
            <person name="Costa-Martins A.G."/>
            <person name="Teixeira M.M."/>
            <person name="Buck G.A."/>
        </authorList>
    </citation>
    <scope>NUCLEOTIDE SEQUENCE [LARGE SCALE GENOMIC DNA]</scope>
    <source>
        <strain evidence="2 3">AM80</strain>
    </source>
</reference>
<dbReference type="Gene3D" id="1.10.472.10">
    <property type="entry name" value="Cyclin-like"/>
    <property type="match status" value="2"/>
</dbReference>
<feature type="domain" description="Cyclin N-terminal" evidence="1">
    <location>
        <begin position="336"/>
        <end position="440"/>
    </location>
</feature>
<dbReference type="Proteomes" id="UP000283634">
    <property type="component" value="Unassembled WGS sequence"/>
</dbReference>